<gene>
    <name evidence="1" type="ORF">S12H4_42937</name>
</gene>
<feature type="non-terminal residue" evidence="1">
    <location>
        <position position="1"/>
    </location>
</feature>
<dbReference type="EMBL" id="BARW01026313">
    <property type="protein sequence ID" value="GAJ16212.1"/>
    <property type="molecule type" value="Genomic_DNA"/>
</dbReference>
<dbReference type="AlphaFoldDB" id="X1VEL1"/>
<comment type="caution">
    <text evidence="1">The sequence shown here is derived from an EMBL/GenBank/DDBJ whole genome shotgun (WGS) entry which is preliminary data.</text>
</comment>
<evidence type="ECO:0000313" key="1">
    <source>
        <dbReference type="EMBL" id="GAJ16212.1"/>
    </source>
</evidence>
<sequence length="33" mass="3792">DGTYVLRDVAESDKVKAFPKLIEDIRRLISESK</sequence>
<name>X1VEL1_9ZZZZ</name>
<reference evidence="1" key="1">
    <citation type="journal article" date="2014" name="Front. Microbiol.">
        <title>High frequency of phylogenetically diverse reductive dehalogenase-homologous genes in deep subseafloor sedimentary metagenomes.</title>
        <authorList>
            <person name="Kawai M."/>
            <person name="Futagami T."/>
            <person name="Toyoda A."/>
            <person name="Takaki Y."/>
            <person name="Nishi S."/>
            <person name="Hori S."/>
            <person name="Arai W."/>
            <person name="Tsubouchi T."/>
            <person name="Morono Y."/>
            <person name="Uchiyama I."/>
            <person name="Ito T."/>
            <person name="Fujiyama A."/>
            <person name="Inagaki F."/>
            <person name="Takami H."/>
        </authorList>
    </citation>
    <scope>NUCLEOTIDE SEQUENCE</scope>
    <source>
        <strain evidence="1">Expedition CK06-06</strain>
    </source>
</reference>
<proteinExistence type="predicted"/>
<accession>X1VEL1</accession>
<organism evidence="1">
    <name type="scientific">marine sediment metagenome</name>
    <dbReference type="NCBI Taxonomy" id="412755"/>
    <lineage>
        <taxon>unclassified sequences</taxon>
        <taxon>metagenomes</taxon>
        <taxon>ecological metagenomes</taxon>
    </lineage>
</organism>
<protein>
    <submittedName>
        <fullName evidence="1">Uncharacterized protein</fullName>
    </submittedName>
</protein>